<dbReference type="PANTHER" id="PTHR33204:SF37">
    <property type="entry name" value="HTH-TYPE TRANSCRIPTIONAL REGULATOR YODB"/>
    <property type="match status" value="1"/>
</dbReference>
<organism evidence="5 6">
    <name type="scientific">Microbacterium lemovicicum</name>
    <dbReference type="NCBI Taxonomy" id="1072463"/>
    <lineage>
        <taxon>Bacteria</taxon>
        <taxon>Bacillati</taxon>
        <taxon>Actinomycetota</taxon>
        <taxon>Actinomycetes</taxon>
        <taxon>Micrococcales</taxon>
        <taxon>Microbacteriaceae</taxon>
        <taxon>Microbacterium</taxon>
    </lineage>
</organism>
<dbReference type="InterPro" id="IPR002577">
    <property type="entry name" value="HTH_HxlR"/>
</dbReference>
<evidence type="ECO:0000313" key="5">
    <source>
        <dbReference type="EMBL" id="AZS35756.1"/>
    </source>
</evidence>
<dbReference type="RefSeq" id="WP_127094540.1">
    <property type="nucleotide sequence ID" value="NZ_CP031423.1"/>
</dbReference>
<dbReference type="KEGG" id="mlv:CVS47_00354"/>
<dbReference type="EMBL" id="CP031423">
    <property type="protein sequence ID" value="AZS35756.1"/>
    <property type="molecule type" value="Genomic_DNA"/>
</dbReference>
<evidence type="ECO:0000256" key="1">
    <source>
        <dbReference type="ARBA" id="ARBA00023015"/>
    </source>
</evidence>
<dbReference type="AlphaFoldDB" id="A0A3S9W6P1"/>
<dbReference type="Proteomes" id="UP000276888">
    <property type="component" value="Chromosome"/>
</dbReference>
<sequence>MVDGGGAEHACDAAVVLAFSLLGKRWNGMIIDALGPGPLSFVALRRAVAGISDAMLSDRVAELAEAGVVSRTVDSGPPVAVAYALTQSGHDLVPLLQQLGTWASANLTKA</sequence>
<name>A0A3S9W6P1_9MICO</name>
<dbReference type="GO" id="GO:0003677">
    <property type="term" value="F:DNA binding"/>
    <property type="evidence" value="ECO:0007669"/>
    <property type="project" value="UniProtKB-KW"/>
</dbReference>
<dbReference type="SUPFAM" id="SSF46785">
    <property type="entry name" value="Winged helix' DNA-binding domain"/>
    <property type="match status" value="1"/>
</dbReference>
<keyword evidence="6" id="KW-1185">Reference proteome</keyword>
<evidence type="ECO:0000259" key="4">
    <source>
        <dbReference type="PROSITE" id="PS51118"/>
    </source>
</evidence>
<feature type="domain" description="HTH hxlR-type" evidence="4">
    <location>
        <begin position="11"/>
        <end position="110"/>
    </location>
</feature>
<evidence type="ECO:0000256" key="2">
    <source>
        <dbReference type="ARBA" id="ARBA00023125"/>
    </source>
</evidence>
<keyword evidence="1" id="KW-0805">Transcription regulation</keyword>
<dbReference type="OrthoDB" id="9800966at2"/>
<protein>
    <submittedName>
        <fullName evidence="5">HTH-type transcriptional regulator YodB</fullName>
    </submittedName>
</protein>
<evidence type="ECO:0000256" key="3">
    <source>
        <dbReference type="ARBA" id="ARBA00023163"/>
    </source>
</evidence>
<reference evidence="5 6" key="1">
    <citation type="submission" date="2018-08" db="EMBL/GenBank/DDBJ databases">
        <title>Microbacterium lemovicicum sp. nov., a bacterium isolated from a natural uranium-rich soil.</title>
        <authorList>
            <person name="ORTET P."/>
        </authorList>
    </citation>
    <scope>NUCLEOTIDE SEQUENCE [LARGE SCALE GENOMIC DNA]</scope>
    <source>
        <strain evidence="5 6">Viu22</strain>
    </source>
</reference>
<dbReference type="PROSITE" id="PS51118">
    <property type="entry name" value="HTH_HXLR"/>
    <property type="match status" value="1"/>
</dbReference>
<dbReference type="InterPro" id="IPR036388">
    <property type="entry name" value="WH-like_DNA-bd_sf"/>
</dbReference>
<dbReference type="PANTHER" id="PTHR33204">
    <property type="entry name" value="TRANSCRIPTIONAL REGULATOR, MARR FAMILY"/>
    <property type="match status" value="1"/>
</dbReference>
<evidence type="ECO:0000313" key="6">
    <source>
        <dbReference type="Proteomes" id="UP000276888"/>
    </source>
</evidence>
<dbReference type="Gene3D" id="1.10.10.10">
    <property type="entry name" value="Winged helix-like DNA-binding domain superfamily/Winged helix DNA-binding domain"/>
    <property type="match status" value="1"/>
</dbReference>
<dbReference type="Pfam" id="PF01638">
    <property type="entry name" value="HxlR"/>
    <property type="match status" value="1"/>
</dbReference>
<proteinExistence type="predicted"/>
<dbReference type="InterPro" id="IPR036390">
    <property type="entry name" value="WH_DNA-bd_sf"/>
</dbReference>
<gene>
    <name evidence="5" type="primary">yodB_1</name>
    <name evidence="5" type="ORF">CVS47_00354</name>
</gene>
<keyword evidence="3" id="KW-0804">Transcription</keyword>
<accession>A0A3S9W6P1</accession>
<keyword evidence="2" id="KW-0238">DNA-binding</keyword>